<evidence type="ECO:0000313" key="2">
    <source>
        <dbReference type="EMBL" id="MFC4766324.1"/>
    </source>
</evidence>
<name>A0ABV9PW55_9BACL</name>
<keyword evidence="3" id="KW-1185">Reference proteome</keyword>
<organism evidence="2 3">
    <name type="scientific">Effusibacillus consociatus</name>
    <dbReference type="NCBI Taxonomy" id="1117041"/>
    <lineage>
        <taxon>Bacteria</taxon>
        <taxon>Bacillati</taxon>
        <taxon>Bacillota</taxon>
        <taxon>Bacilli</taxon>
        <taxon>Bacillales</taxon>
        <taxon>Alicyclobacillaceae</taxon>
        <taxon>Effusibacillus</taxon>
    </lineage>
</organism>
<evidence type="ECO:0000256" key="1">
    <source>
        <dbReference type="SAM" id="SignalP"/>
    </source>
</evidence>
<sequence>MKKWVFALTALSLITALSFQPVPAVSGEKSSSSGNNWSTWTQVKKLSY</sequence>
<keyword evidence="1" id="KW-0732">Signal</keyword>
<comment type="caution">
    <text evidence="2">The sequence shown here is derived from an EMBL/GenBank/DDBJ whole genome shotgun (WGS) entry which is preliminary data.</text>
</comment>
<dbReference type="EMBL" id="JBHSHC010000014">
    <property type="protein sequence ID" value="MFC4766324.1"/>
    <property type="molecule type" value="Genomic_DNA"/>
</dbReference>
<gene>
    <name evidence="2" type="ORF">ACFO8Q_02775</name>
</gene>
<dbReference type="RefSeq" id="WP_380024147.1">
    <property type="nucleotide sequence ID" value="NZ_JBHSHC010000014.1"/>
</dbReference>
<dbReference type="Proteomes" id="UP001596002">
    <property type="component" value="Unassembled WGS sequence"/>
</dbReference>
<evidence type="ECO:0000313" key="3">
    <source>
        <dbReference type="Proteomes" id="UP001596002"/>
    </source>
</evidence>
<protein>
    <submittedName>
        <fullName evidence="2">Uncharacterized protein</fullName>
    </submittedName>
</protein>
<feature type="chain" id="PRO_5046871356" evidence="1">
    <location>
        <begin position="27"/>
        <end position="48"/>
    </location>
</feature>
<feature type="signal peptide" evidence="1">
    <location>
        <begin position="1"/>
        <end position="26"/>
    </location>
</feature>
<proteinExistence type="predicted"/>
<reference evidence="3" key="1">
    <citation type="journal article" date="2019" name="Int. J. Syst. Evol. Microbiol.">
        <title>The Global Catalogue of Microorganisms (GCM) 10K type strain sequencing project: providing services to taxonomists for standard genome sequencing and annotation.</title>
        <authorList>
            <consortium name="The Broad Institute Genomics Platform"/>
            <consortium name="The Broad Institute Genome Sequencing Center for Infectious Disease"/>
            <person name="Wu L."/>
            <person name="Ma J."/>
        </authorList>
    </citation>
    <scope>NUCLEOTIDE SEQUENCE [LARGE SCALE GENOMIC DNA]</scope>
    <source>
        <strain evidence="3">WYCCWR 12678</strain>
    </source>
</reference>
<accession>A0ABV9PW55</accession>